<evidence type="ECO:0000313" key="1">
    <source>
        <dbReference type="EMBL" id="KAJ2968110.1"/>
    </source>
</evidence>
<proteinExistence type="predicted"/>
<dbReference type="Proteomes" id="UP001143856">
    <property type="component" value="Unassembled WGS sequence"/>
</dbReference>
<organism evidence="1 2">
    <name type="scientific">Xylaria curta</name>
    <dbReference type="NCBI Taxonomy" id="42375"/>
    <lineage>
        <taxon>Eukaryota</taxon>
        <taxon>Fungi</taxon>
        <taxon>Dikarya</taxon>
        <taxon>Ascomycota</taxon>
        <taxon>Pezizomycotina</taxon>
        <taxon>Sordariomycetes</taxon>
        <taxon>Xylariomycetidae</taxon>
        <taxon>Xylariales</taxon>
        <taxon>Xylariaceae</taxon>
        <taxon>Xylaria</taxon>
    </lineage>
</organism>
<sequence>MSTVGHPLSDLGNLLLPFYTYKSTNASSPNADAFLPGVTPGLPTPDIILAWYKEAAGWDPRPEMHWAMAFAIFRFSAIAQGIAARYATRQASSAEAQRYARTFKPLGELAWSLVEQEIAKSRTATKGSTAAKL</sequence>
<keyword evidence="2" id="KW-1185">Reference proteome</keyword>
<name>A0ACC1MMR8_9PEZI</name>
<protein>
    <submittedName>
        <fullName evidence="1">Uncharacterized protein</fullName>
    </submittedName>
</protein>
<accession>A0ACC1MMR8</accession>
<evidence type="ECO:0000313" key="2">
    <source>
        <dbReference type="Proteomes" id="UP001143856"/>
    </source>
</evidence>
<gene>
    <name evidence="1" type="ORF">NUW58_g10293</name>
</gene>
<reference evidence="1" key="1">
    <citation type="submission" date="2022-10" db="EMBL/GenBank/DDBJ databases">
        <title>Genome Sequence of Xylaria curta.</title>
        <authorList>
            <person name="Buettner E."/>
        </authorList>
    </citation>
    <scope>NUCLEOTIDE SEQUENCE</scope>
    <source>
        <strain evidence="1">Babe10</strain>
    </source>
</reference>
<dbReference type="EMBL" id="JAPDGR010004429">
    <property type="protein sequence ID" value="KAJ2968110.1"/>
    <property type="molecule type" value="Genomic_DNA"/>
</dbReference>
<comment type="caution">
    <text evidence="1">The sequence shown here is derived from an EMBL/GenBank/DDBJ whole genome shotgun (WGS) entry which is preliminary data.</text>
</comment>